<dbReference type="AlphaFoldDB" id="A0A0E9QLD2"/>
<dbReference type="EMBL" id="GBXM01090953">
    <property type="protein sequence ID" value="JAH17624.1"/>
    <property type="molecule type" value="Transcribed_RNA"/>
</dbReference>
<accession>A0A0E9QLD2</accession>
<sequence length="31" mass="3545">MMMTLYGGFLVPFFLRTQFIQNHGSPKLNVG</sequence>
<evidence type="ECO:0000313" key="1">
    <source>
        <dbReference type="EMBL" id="JAH17624.1"/>
    </source>
</evidence>
<proteinExistence type="predicted"/>
<reference evidence="1" key="1">
    <citation type="submission" date="2014-11" db="EMBL/GenBank/DDBJ databases">
        <authorList>
            <person name="Amaro Gonzalez C."/>
        </authorList>
    </citation>
    <scope>NUCLEOTIDE SEQUENCE</scope>
</reference>
<name>A0A0E9QLD2_ANGAN</name>
<reference evidence="1" key="2">
    <citation type="journal article" date="2015" name="Fish Shellfish Immunol.">
        <title>Early steps in the European eel (Anguilla anguilla)-Vibrio vulnificus interaction in the gills: Role of the RtxA13 toxin.</title>
        <authorList>
            <person name="Callol A."/>
            <person name="Pajuelo D."/>
            <person name="Ebbesson L."/>
            <person name="Teles M."/>
            <person name="MacKenzie S."/>
            <person name="Amaro C."/>
        </authorList>
    </citation>
    <scope>NUCLEOTIDE SEQUENCE</scope>
</reference>
<protein>
    <submittedName>
        <fullName evidence="1">Uncharacterized protein</fullName>
    </submittedName>
</protein>
<organism evidence="1">
    <name type="scientific">Anguilla anguilla</name>
    <name type="common">European freshwater eel</name>
    <name type="synonym">Muraena anguilla</name>
    <dbReference type="NCBI Taxonomy" id="7936"/>
    <lineage>
        <taxon>Eukaryota</taxon>
        <taxon>Metazoa</taxon>
        <taxon>Chordata</taxon>
        <taxon>Craniata</taxon>
        <taxon>Vertebrata</taxon>
        <taxon>Euteleostomi</taxon>
        <taxon>Actinopterygii</taxon>
        <taxon>Neopterygii</taxon>
        <taxon>Teleostei</taxon>
        <taxon>Anguilliformes</taxon>
        <taxon>Anguillidae</taxon>
        <taxon>Anguilla</taxon>
    </lineage>
</organism>